<dbReference type="AlphaFoldDB" id="A0A2W5FTS0"/>
<dbReference type="Pfam" id="PF04264">
    <property type="entry name" value="YceI"/>
    <property type="match status" value="1"/>
</dbReference>
<keyword evidence="1" id="KW-0732">Signal</keyword>
<reference evidence="3 4" key="1">
    <citation type="submission" date="2017-08" db="EMBL/GenBank/DDBJ databases">
        <title>Infants hospitalized years apart are colonized by the same room-sourced microbial strains.</title>
        <authorList>
            <person name="Brooks B."/>
            <person name="Olm M.R."/>
            <person name="Firek B.A."/>
            <person name="Baker R."/>
            <person name="Thomas B.C."/>
            <person name="Morowitz M.J."/>
            <person name="Banfield J.F."/>
        </authorList>
    </citation>
    <scope>NUCLEOTIDE SEQUENCE [LARGE SCALE GENOMIC DNA]</scope>
    <source>
        <strain evidence="3">S2_012_000_R2_81</strain>
    </source>
</reference>
<name>A0A2W5FTS0_9BURK</name>
<dbReference type="EMBL" id="QFOD01000001">
    <property type="protein sequence ID" value="PZP36496.1"/>
    <property type="molecule type" value="Genomic_DNA"/>
</dbReference>
<dbReference type="InterPro" id="IPR007372">
    <property type="entry name" value="Lipid/polyisoprenoid-bd_YceI"/>
</dbReference>
<dbReference type="Proteomes" id="UP000249633">
    <property type="component" value="Unassembled WGS sequence"/>
</dbReference>
<accession>A0A2W5FTS0</accession>
<protein>
    <submittedName>
        <fullName evidence="3">Polyisoprenoid-binding protein</fullName>
    </submittedName>
</protein>
<organism evidence="3 4">
    <name type="scientific">Roseateles depolymerans</name>
    <dbReference type="NCBI Taxonomy" id="76731"/>
    <lineage>
        <taxon>Bacteria</taxon>
        <taxon>Pseudomonadati</taxon>
        <taxon>Pseudomonadota</taxon>
        <taxon>Betaproteobacteria</taxon>
        <taxon>Burkholderiales</taxon>
        <taxon>Sphaerotilaceae</taxon>
        <taxon>Roseateles</taxon>
    </lineage>
</organism>
<sequence length="201" mass="21822">MTPHACATPSRLPALLCSSLMLAASAAQAAPVRYELDPTHTYPSFEADHMGLSVWRGKLNKNSGSLVYDKATGTGSVEVQMDLASIDFGLDAMNTWARGKDFFNLEKNPGTAVFKGRLDTVRTGLPTQVVGELTLNGRTRPVTLAIHQLKCLPHPMLKRDWCGADAIGSFNREDFGLTAGKDWGFNMDVNLRIQVEAVAAE</sequence>
<dbReference type="SUPFAM" id="SSF101874">
    <property type="entry name" value="YceI-like"/>
    <property type="match status" value="1"/>
</dbReference>
<evidence type="ECO:0000256" key="1">
    <source>
        <dbReference type="SAM" id="SignalP"/>
    </source>
</evidence>
<feature type="signal peptide" evidence="1">
    <location>
        <begin position="1"/>
        <end position="29"/>
    </location>
</feature>
<dbReference type="PANTHER" id="PTHR34406">
    <property type="entry name" value="PROTEIN YCEI"/>
    <property type="match status" value="1"/>
</dbReference>
<dbReference type="Gene3D" id="2.40.128.110">
    <property type="entry name" value="Lipid/polyisoprenoid-binding, YceI-like"/>
    <property type="match status" value="1"/>
</dbReference>
<dbReference type="PANTHER" id="PTHR34406:SF1">
    <property type="entry name" value="PROTEIN YCEI"/>
    <property type="match status" value="1"/>
</dbReference>
<comment type="caution">
    <text evidence="3">The sequence shown here is derived from an EMBL/GenBank/DDBJ whole genome shotgun (WGS) entry which is preliminary data.</text>
</comment>
<dbReference type="InterPro" id="IPR036761">
    <property type="entry name" value="TTHA0802/YceI-like_sf"/>
</dbReference>
<gene>
    <name evidence="3" type="ORF">DI603_00555</name>
</gene>
<dbReference type="SMART" id="SM00867">
    <property type="entry name" value="YceI"/>
    <property type="match status" value="1"/>
</dbReference>
<evidence type="ECO:0000313" key="3">
    <source>
        <dbReference type="EMBL" id="PZP36496.1"/>
    </source>
</evidence>
<feature type="domain" description="Lipid/polyisoprenoid-binding YceI-like" evidence="2">
    <location>
        <begin position="33"/>
        <end position="198"/>
    </location>
</feature>
<feature type="chain" id="PRO_5016131509" evidence="1">
    <location>
        <begin position="30"/>
        <end position="201"/>
    </location>
</feature>
<evidence type="ECO:0000259" key="2">
    <source>
        <dbReference type="SMART" id="SM00867"/>
    </source>
</evidence>
<evidence type="ECO:0000313" key="4">
    <source>
        <dbReference type="Proteomes" id="UP000249633"/>
    </source>
</evidence>
<proteinExistence type="predicted"/>